<feature type="compositionally biased region" description="Basic and acidic residues" evidence="1">
    <location>
        <begin position="111"/>
        <end position="141"/>
    </location>
</feature>
<feature type="region of interest" description="Disordered" evidence="1">
    <location>
        <begin position="111"/>
        <end position="158"/>
    </location>
</feature>
<gene>
    <name evidence="2" type="ORF">G5I_03710</name>
</gene>
<sequence length="212" mass="24962">MWVIRVENEEMKREILRNKWEAERIQVQGARRKNKKGRAMGGMIVGVKKKLAKQGEEEEMKEKKIIEERIKWKGEVKSEWRKKIRDRKMDGGERRGNITVIGEDFNARRCKERRKEGLRASERGDKGGSNEFGKVDSDHHPSGTFGRRRRGEIEKKDTERRINRGIWDEEGKELFKTELARGEIVEGKVQEIWGEFGSKVREITKKVEKDKV</sequence>
<evidence type="ECO:0000256" key="1">
    <source>
        <dbReference type="SAM" id="MobiDB-lite"/>
    </source>
</evidence>
<proteinExistence type="predicted"/>
<dbReference type="EMBL" id="GL888090">
    <property type="protein sequence ID" value="EGI67665.1"/>
    <property type="molecule type" value="Genomic_DNA"/>
</dbReference>
<accession>F4WDQ2</accession>
<name>F4WDQ2_ACREC</name>
<keyword evidence="3" id="KW-1185">Reference proteome</keyword>
<protein>
    <submittedName>
        <fullName evidence="2">Uncharacterized protein</fullName>
    </submittedName>
</protein>
<dbReference type="AlphaFoldDB" id="F4WDQ2"/>
<reference evidence="2" key="1">
    <citation type="submission" date="2011-02" db="EMBL/GenBank/DDBJ databases">
        <title>The genome of the leaf-cutting ant Acromyrmex echinatior suggests key adaptations to social evolution and fungus farming.</title>
        <authorList>
            <person name="Nygaard S."/>
            <person name="Zhang G."/>
        </authorList>
    </citation>
    <scope>NUCLEOTIDE SEQUENCE</scope>
</reference>
<dbReference type="InParanoid" id="F4WDQ2"/>
<dbReference type="Proteomes" id="UP000007755">
    <property type="component" value="Unassembled WGS sequence"/>
</dbReference>
<organism evidence="3">
    <name type="scientific">Acromyrmex echinatior</name>
    <name type="common">Panamanian leafcutter ant</name>
    <name type="synonym">Acromyrmex octospinosus echinatior</name>
    <dbReference type="NCBI Taxonomy" id="103372"/>
    <lineage>
        <taxon>Eukaryota</taxon>
        <taxon>Metazoa</taxon>
        <taxon>Ecdysozoa</taxon>
        <taxon>Arthropoda</taxon>
        <taxon>Hexapoda</taxon>
        <taxon>Insecta</taxon>
        <taxon>Pterygota</taxon>
        <taxon>Neoptera</taxon>
        <taxon>Endopterygota</taxon>
        <taxon>Hymenoptera</taxon>
        <taxon>Apocrita</taxon>
        <taxon>Aculeata</taxon>
        <taxon>Formicoidea</taxon>
        <taxon>Formicidae</taxon>
        <taxon>Myrmicinae</taxon>
        <taxon>Acromyrmex</taxon>
    </lineage>
</organism>
<evidence type="ECO:0000313" key="3">
    <source>
        <dbReference type="Proteomes" id="UP000007755"/>
    </source>
</evidence>
<evidence type="ECO:0000313" key="2">
    <source>
        <dbReference type="EMBL" id="EGI67665.1"/>
    </source>
</evidence>